<dbReference type="GO" id="GO:0009396">
    <property type="term" value="P:folic acid-containing compound biosynthetic process"/>
    <property type="evidence" value="ECO:0007669"/>
    <property type="project" value="InterPro"/>
</dbReference>
<evidence type="ECO:0000313" key="4">
    <source>
        <dbReference type="Proteomes" id="UP000252770"/>
    </source>
</evidence>
<reference evidence="3 4" key="1">
    <citation type="submission" date="2018-07" db="EMBL/GenBank/DDBJ databases">
        <title>Desertimonas flava gen. nov. sp. nov.</title>
        <authorList>
            <person name="Liu S."/>
        </authorList>
    </citation>
    <scope>NUCLEOTIDE SEQUENCE [LARGE SCALE GENOMIC DNA]</scope>
    <source>
        <strain evidence="3 4">16Sb5-5</strain>
    </source>
</reference>
<comment type="caution">
    <text evidence="3">The sequence shown here is derived from an EMBL/GenBank/DDBJ whole genome shotgun (WGS) entry which is preliminary data.</text>
</comment>
<keyword evidence="4" id="KW-1185">Reference proteome</keyword>
<dbReference type="GO" id="GO:0004156">
    <property type="term" value="F:dihydropteroate synthase activity"/>
    <property type="evidence" value="ECO:0007669"/>
    <property type="project" value="UniProtKB-EC"/>
</dbReference>
<evidence type="ECO:0000313" key="3">
    <source>
        <dbReference type="EMBL" id="RCK69553.1"/>
    </source>
</evidence>
<dbReference type="Gene3D" id="3.20.20.20">
    <property type="entry name" value="Dihydropteroate synthase-like"/>
    <property type="match status" value="1"/>
</dbReference>
<evidence type="ECO:0000256" key="1">
    <source>
        <dbReference type="ARBA" id="ARBA00009503"/>
    </source>
</evidence>
<dbReference type="AlphaFoldDB" id="A0A367YUI9"/>
<comment type="similarity">
    <text evidence="1">Belongs to the DHPS family.</text>
</comment>
<feature type="domain" description="Pterin-binding" evidence="2">
    <location>
        <begin position="1"/>
        <end position="251"/>
    </location>
</feature>
<evidence type="ECO:0000259" key="2">
    <source>
        <dbReference type="PROSITE" id="PS50972"/>
    </source>
</evidence>
<accession>A0A367YUI9</accession>
<dbReference type="InterPro" id="IPR006390">
    <property type="entry name" value="DHP_synth_dom"/>
</dbReference>
<dbReference type="SUPFAM" id="SSF51717">
    <property type="entry name" value="Dihydropteroate synthetase-like"/>
    <property type="match status" value="1"/>
</dbReference>
<organism evidence="3 4">
    <name type="scientific">Desertihabitans brevis</name>
    <dbReference type="NCBI Taxonomy" id="2268447"/>
    <lineage>
        <taxon>Bacteria</taxon>
        <taxon>Bacillati</taxon>
        <taxon>Actinomycetota</taxon>
        <taxon>Actinomycetes</taxon>
        <taxon>Propionibacteriales</taxon>
        <taxon>Propionibacteriaceae</taxon>
        <taxon>Desertihabitans</taxon>
    </lineage>
</organism>
<dbReference type="InterPro" id="IPR045031">
    <property type="entry name" value="DHP_synth-like"/>
</dbReference>
<sequence length="269" mass="28087">MAIVNRTRDSFFDRGRTFSLDAATEACLRAAEQGADLVDIGGVPFSPDAEPVGPAEELDRVLPLVEAVTARSDVALSVDTTRPEVAEAVVAAGAAVINDTSGLHDPRMAEVAAASGAQLVLTHSLAEPGRHLPRPPHYDDVVAEVLAALEQRVATAVAAGVGLDQLVVDPGPDLNKNTRHTLALVAGFARFTTLGLPTLVAVSNKDFIGETLDREKPGRLPGTLAATVACVLAGGRIVRAHDVVATVDAVRMVEAVLGLREPAFLRHNV</sequence>
<name>A0A367YUI9_9ACTN</name>
<dbReference type="Proteomes" id="UP000252770">
    <property type="component" value="Unassembled WGS sequence"/>
</dbReference>
<dbReference type="EC" id="2.5.1.15" evidence="3"/>
<proteinExistence type="inferred from homology"/>
<gene>
    <name evidence="3" type="primary">folP</name>
    <name evidence="3" type="ORF">DT076_11280</name>
</gene>
<dbReference type="Pfam" id="PF00809">
    <property type="entry name" value="Pterin_bind"/>
    <property type="match status" value="1"/>
</dbReference>
<dbReference type="InterPro" id="IPR011005">
    <property type="entry name" value="Dihydropteroate_synth-like_sf"/>
</dbReference>
<dbReference type="GO" id="GO:0005829">
    <property type="term" value="C:cytosol"/>
    <property type="evidence" value="ECO:0007669"/>
    <property type="project" value="TreeGrafter"/>
</dbReference>
<dbReference type="InterPro" id="IPR000489">
    <property type="entry name" value="Pterin-binding_dom"/>
</dbReference>
<dbReference type="EMBL" id="QOUI01000006">
    <property type="protein sequence ID" value="RCK69553.1"/>
    <property type="molecule type" value="Genomic_DNA"/>
</dbReference>
<dbReference type="PANTHER" id="PTHR20941:SF8">
    <property type="entry name" value="INACTIVE DIHYDROPTEROATE SYNTHASE 2"/>
    <property type="match status" value="1"/>
</dbReference>
<protein>
    <submittedName>
        <fullName evidence="3">Dihydropteroate synthase</fullName>
        <ecNumber evidence="3">2.5.1.15</ecNumber>
    </submittedName>
</protein>
<dbReference type="PANTHER" id="PTHR20941">
    <property type="entry name" value="FOLATE SYNTHESIS PROTEINS"/>
    <property type="match status" value="1"/>
</dbReference>
<dbReference type="PROSITE" id="PS50972">
    <property type="entry name" value="PTERIN_BINDING"/>
    <property type="match status" value="1"/>
</dbReference>
<keyword evidence="3" id="KW-0808">Transferase</keyword>
<dbReference type="NCBIfam" id="TIGR01496">
    <property type="entry name" value="DHPS"/>
    <property type="match status" value="1"/>
</dbReference>